<dbReference type="GO" id="GO:0005829">
    <property type="term" value="C:cytosol"/>
    <property type="evidence" value="ECO:0007669"/>
    <property type="project" value="TreeGrafter"/>
</dbReference>
<evidence type="ECO:0000313" key="5">
    <source>
        <dbReference type="Proteomes" id="UP000663829"/>
    </source>
</evidence>
<reference evidence="2" key="1">
    <citation type="submission" date="2021-02" db="EMBL/GenBank/DDBJ databases">
        <authorList>
            <person name="Nowell W R."/>
        </authorList>
    </citation>
    <scope>NUCLEOTIDE SEQUENCE</scope>
</reference>
<dbReference type="AlphaFoldDB" id="A0A814TW93"/>
<proteinExistence type="predicted"/>
<dbReference type="Proteomes" id="UP000682733">
    <property type="component" value="Unassembled WGS sequence"/>
</dbReference>
<accession>A0A814TW93</accession>
<name>A0A814TW93_9BILA</name>
<protein>
    <submittedName>
        <fullName evidence="2">Uncharacterized protein</fullName>
    </submittedName>
</protein>
<dbReference type="SUPFAM" id="SSF53335">
    <property type="entry name" value="S-adenosyl-L-methionine-dependent methyltransferases"/>
    <property type="match status" value="1"/>
</dbReference>
<dbReference type="Proteomes" id="UP000677228">
    <property type="component" value="Unassembled WGS sequence"/>
</dbReference>
<organism evidence="2 5">
    <name type="scientific">Didymodactylos carnosus</name>
    <dbReference type="NCBI Taxonomy" id="1234261"/>
    <lineage>
        <taxon>Eukaryota</taxon>
        <taxon>Metazoa</taxon>
        <taxon>Spiralia</taxon>
        <taxon>Gnathifera</taxon>
        <taxon>Rotifera</taxon>
        <taxon>Eurotatoria</taxon>
        <taxon>Bdelloidea</taxon>
        <taxon>Philodinida</taxon>
        <taxon>Philodinidae</taxon>
        <taxon>Didymodactylos</taxon>
    </lineage>
</organism>
<dbReference type="InterPro" id="IPR019410">
    <property type="entry name" value="Methyltransf_16"/>
</dbReference>
<dbReference type="GO" id="GO:0032991">
    <property type="term" value="C:protein-containing complex"/>
    <property type="evidence" value="ECO:0007669"/>
    <property type="project" value="TreeGrafter"/>
</dbReference>
<dbReference type="Gene3D" id="3.40.50.150">
    <property type="entry name" value="Vaccinia Virus protein VP39"/>
    <property type="match status" value="1"/>
</dbReference>
<dbReference type="EMBL" id="CAJNOK010000262">
    <property type="protein sequence ID" value="CAF0740733.1"/>
    <property type="molecule type" value="Genomic_DNA"/>
</dbReference>
<evidence type="ECO:0000313" key="1">
    <source>
        <dbReference type="EMBL" id="CAF0740733.1"/>
    </source>
</evidence>
<dbReference type="PANTHER" id="PTHR14614">
    <property type="entry name" value="HEPATOCELLULAR CARCINOMA-ASSOCIATED ANTIGEN"/>
    <property type="match status" value="1"/>
</dbReference>
<dbReference type="OrthoDB" id="413520at2759"/>
<dbReference type="PANTHER" id="PTHR14614:SF44">
    <property type="entry name" value="PROTEIN N-LYSINE METHYLTRANSFERASE METTL21D"/>
    <property type="match status" value="1"/>
</dbReference>
<evidence type="ECO:0000313" key="4">
    <source>
        <dbReference type="EMBL" id="CAF3930383.1"/>
    </source>
</evidence>
<comment type="caution">
    <text evidence="2">The sequence shown here is derived from an EMBL/GenBank/DDBJ whole genome shotgun (WGS) entry which is preliminary data.</text>
</comment>
<gene>
    <name evidence="2" type="ORF">GPM918_LOCUS21968</name>
    <name evidence="1" type="ORF">OVA965_LOCUS1423</name>
    <name evidence="4" type="ORF">SRO942_LOCUS21964</name>
    <name evidence="3" type="ORF">TMI583_LOCUS1424</name>
</gene>
<keyword evidence="5" id="KW-1185">Reference proteome</keyword>
<dbReference type="EMBL" id="CAJOBC010007380">
    <property type="protein sequence ID" value="CAF3930383.1"/>
    <property type="molecule type" value="Genomic_DNA"/>
</dbReference>
<sequence length="218" mass="25488">MLKVCYMNVFENHLHSLTTLLNEHGESLEIYQTHVGSVGSWAWEAGIALCFYLYDHMFHEMKDRHIIEIGAGTGLVGLQVCALGAHTTLTDREEYVDLMNYNINKNRHLLTGTVEAQMLFWGDARLNEKEYDYIIAANCVYHSIDLDSLIQTICQLTTTNKTQLICCYELRNDGIRQLVNEFHEKLKQDKFHIEYVEHEMLRKDYQNDYNCIVKCKRL</sequence>
<dbReference type="EMBL" id="CAJNOQ010007382">
    <property type="protein sequence ID" value="CAF1166791.1"/>
    <property type="molecule type" value="Genomic_DNA"/>
</dbReference>
<evidence type="ECO:0000313" key="2">
    <source>
        <dbReference type="EMBL" id="CAF1166791.1"/>
    </source>
</evidence>
<dbReference type="EMBL" id="CAJOBA010000262">
    <property type="protein sequence ID" value="CAF3518142.1"/>
    <property type="molecule type" value="Genomic_DNA"/>
</dbReference>
<dbReference type="Proteomes" id="UP000681722">
    <property type="component" value="Unassembled WGS sequence"/>
</dbReference>
<dbReference type="Pfam" id="PF10294">
    <property type="entry name" value="Methyltransf_16"/>
    <property type="match status" value="1"/>
</dbReference>
<dbReference type="InterPro" id="IPR029063">
    <property type="entry name" value="SAM-dependent_MTases_sf"/>
</dbReference>
<evidence type="ECO:0000313" key="3">
    <source>
        <dbReference type="EMBL" id="CAF3518142.1"/>
    </source>
</evidence>
<dbReference type="Proteomes" id="UP000663829">
    <property type="component" value="Unassembled WGS sequence"/>
</dbReference>